<dbReference type="GO" id="GO:0030623">
    <property type="term" value="F:U5 snRNA binding"/>
    <property type="evidence" value="ECO:0007669"/>
    <property type="project" value="TreeGrafter"/>
</dbReference>
<keyword evidence="1" id="KW-0456">Lyase</keyword>
<dbReference type="CDD" id="cd08056">
    <property type="entry name" value="MPN_PRP8"/>
    <property type="match status" value="1"/>
</dbReference>
<evidence type="ECO:0000259" key="2">
    <source>
        <dbReference type="PROSITE" id="PS50125"/>
    </source>
</evidence>
<dbReference type="Proteomes" id="UP000663856">
    <property type="component" value="Unassembled WGS sequence"/>
</dbReference>
<evidence type="ECO:0000256" key="1">
    <source>
        <dbReference type="ARBA" id="ARBA00023239"/>
    </source>
</evidence>
<dbReference type="Pfam" id="PF01398">
    <property type="entry name" value="JAB"/>
    <property type="match status" value="1"/>
</dbReference>
<dbReference type="GO" id="GO:0000244">
    <property type="term" value="P:spliceosomal tri-snRNP complex assembly"/>
    <property type="evidence" value="ECO:0007669"/>
    <property type="project" value="TreeGrafter"/>
</dbReference>
<dbReference type="InterPro" id="IPR037518">
    <property type="entry name" value="MPN"/>
</dbReference>
<organism evidence="4 5">
    <name type="scientific">Rotaria magnacalcarata</name>
    <dbReference type="NCBI Taxonomy" id="392030"/>
    <lineage>
        <taxon>Eukaryota</taxon>
        <taxon>Metazoa</taxon>
        <taxon>Spiralia</taxon>
        <taxon>Gnathifera</taxon>
        <taxon>Rotifera</taxon>
        <taxon>Eurotatoria</taxon>
        <taxon>Bdelloidea</taxon>
        <taxon>Philodinida</taxon>
        <taxon>Philodinidae</taxon>
        <taxon>Rotaria</taxon>
    </lineage>
</organism>
<gene>
    <name evidence="4" type="ORF">WKI299_LOCUS31378</name>
</gene>
<feature type="domain" description="MPN" evidence="3">
    <location>
        <begin position="453"/>
        <end position="584"/>
    </location>
</feature>
<dbReference type="GO" id="GO:0008237">
    <property type="term" value="F:metallopeptidase activity"/>
    <property type="evidence" value="ECO:0007669"/>
    <property type="project" value="InterPro"/>
</dbReference>
<dbReference type="GO" id="GO:0009190">
    <property type="term" value="P:cyclic nucleotide biosynthetic process"/>
    <property type="evidence" value="ECO:0007669"/>
    <property type="project" value="InterPro"/>
</dbReference>
<dbReference type="GO" id="GO:0016829">
    <property type="term" value="F:lyase activity"/>
    <property type="evidence" value="ECO:0007669"/>
    <property type="project" value="UniProtKB-KW"/>
</dbReference>
<protein>
    <submittedName>
        <fullName evidence="4">Uncharacterized protein</fullName>
    </submittedName>
</protein>
<dbReference type="PROSITE" id="PS50125">
    <property type="entry name" value="GUANYLATE_CYCLASE_2"/>
    <property type="match status" value="1"/>
</dbReference>
<dbReference type="GO" id="GO:0030620">
    <property type="term" value="F:U2 snRNA binding"/>
    <property type="evidence" value="ECO:0007669"/>
    <property type="project" value="TreeGrafter"/>
</dbReference>
<dbReference type="GO" id="GO:0071013">
    <property type="term" value="C:catalytic step 2 spliceosome"/>
    <property type="evidence" value="ECO:0007669"/>
    <property type="project" value="TreeGrafter"/>
</dbReference>
<dbReference type="GO" id="GO:0035556">
    <property type="term" value="P:intracellular signal transduction"/>
    <property type="evidence" value="ECO:0007669"/>
    <property type="project" value="InterPro"/>
</dbReference>
<dbReference type="AlphaFoldDB" id="A0A816Y570"/>
<dbReference type="EMBL" id="CAJNRF010014332">
    <property type="protein sequence ID" value="CAF2156271.1"/>
    <property type="molecule type" value="Genomic_DNA"/>
</dbReference>
<dbReference type="PROSITE" id="PS50249">
    <property type="entry name" value="MPN"/>
    <property type="match status" value="1"/>
</dbReference>
<sequence>MRLILLLIINMIGIYLNRLLDITMRSAYNKLCENAVIRGSLLNEHTLISKMIDSLMLRKYAKVIMEDFDVFRERVQNVNASRQGDDDLQMTIFRPLHIERMENVSILFADIVGFTHMSSNKSASQLVSLLSDLYGRFDDLCVQMSCEKIATIGDCCYCVSGCPEPREEHARSCVLMGLTMLNAIEEFDQDNSEYVDMRVGVHSGSQQTHQLLIQLEPKEYAATTPFEDKALIAINPMVFDNETTIHGTRISRQSCTLFLAILLAHEITHAVKYFSKKQTTTPELQFFSTYSSPDEHDGGNALEHELLSGEIHINRDCTHTDMELFILGADGRNFKLSPSDINYCLLNNSLRSLSSLVQRLRLKRRRLNDGRKIQYNYSESPDSEKQKNDQELVPILHYHTRRIVFQATDDVDTNESYQSLLKYHGETHTSQAQSPDDPLLHVSSDDVNGTGYRYILPENIFKKFIVISDRRTQIAGYLYGVSPPDNPQVKEIRCVVLPPQWGTHETVHLPNILPEHESFKDMEPLGWIHTQPNELPQLSPQDITTHAKIMNDHASWNGEKTIVITCSFTSGSASLKAYKLTPTGYDWGRSNTDRGNNPKGYAPSHYEKVQLVVSDRFLGFFMIPEQGSWNYNFTDVRHDANMKYDLILSNPKEFYHEIHRPSHFMNFSNEEN</sequence>
<evidence type="ECO:0000259" key="3">
    <source>
        <dbReference type="PROSITE" id="PS50249"/>
    </source>
</evidence>
<dbReference type="InterPro" id="IPR029787">
    <property type="entry name" value="Nucleotide_cyclase"/>
</dbReference>
<dbReference type="Gene3D" id="3.30.70.1230">
    <property type="entry name" value="Nucleotide cyclase"/>
    <property type="match status" value="1"/>
</dbReference>
<dbReference type="SMART" id="SM00232">
    <property type="entry name" value="JAB_MPN"/>
    <property type="match status" value="1"/>
</dbReference>
<feature type="domain" description="Guanylate cyclase" evidence="2">
    <location>
        <begin position="105"/>
        <end position="205"/>
    </location>
</feature>
<dbReference type="Gene3D" id="3.40.140.10">
    <property type="entry name" value="Cytidine Deaminase, domain 2"/>
    <property type="match status" value="1"/>
</dbReference>
<dbReference type="SUPFAM" id="SSF55073">
    <property type="entry name" value="Nucleotide cyclase"/>
    <property type="match status" value="1"/>
</dbReference>
<dbReference type="PANTHER" id="PTHR11140:SF0">
    <property type="entry name" value="PRE-MRNA-PROCESSING-SPLICING FACTOR 8"/>
    <property type="match status" value="1"/>
</dbReference>
<dbReference type="FunFam" id="3.40.140.10:FF:000002">
    <property type="entry name" value="Pre-mRNA-processing-splicing factor 8"/>
    <property type="match status" value="1"/>
</dbReference>
<proteinExistence type="predicted"/>
<dbReference type="GO" id="GO:0097157">
    <property type="term" value="F:pre-mRNA intronic binding"/>
    <property type="evidence" value="ECO:0007669"/>
    <property type="project" value="TreeGrafter"/>
</dbReference>
<dbReference type="InterPro" id="IPR000555">
    <property type="entry name" value="JAMM/MPN+_dom"/>
</dbReference>
<dbReference type="InterPro" id="IPR027652">
    <property type="entry name" value="PRP8"/>
</dbReference>
<dbReference type="GO" id="GO:0030619">
    <property type="term" value="F:U1 snRNA binding"/>
    <property type="evidence" value="ECO:0007669"/>
    <property type="project" value="TreeGrafter"/>
</dbReference>
<dbReference type="PANTHER" id="PTHR11140">
    <property type="entry name" value="PRE-MRNA SPLICING FACTOR PRP8"/>
    <property type="match status" value="1"/>
</dbReference>
<dbReference type="SMART" id="SM00044">
    <property type="entry name" value="CYCc"/>
    <property type="match status" value="1"/>
</dbReference>
<dbReference type="GO" id="GO:0017070">
    <property type="term" value="F:U6 snRNA binding"/>
    <property type="evidence" value="ECO:0007669"/>
    <property type="project" value="TreeGrafter"/>
</dbReference>
<dbReference type="CDD" id="cd07302">
    <property type="entry name" value="CHD"/>
    <property type="match status" value="1"/>
</dbReference>
<evidence type="ECO:0000313" key="4">
    <source>
        <dbReference type="EMBL" id="CAF2156271.1"/>
    </source>
</evidence>
<reference evidence="4" key="1">
    <citation type="submission" date="2021-02" db="EMBL/GenBank/DDBJ databases">
        <authorList>
            <person name="Nowell W R."/>
        </authorList>
    </citation>
    <scope>NUCLEOTIDE SEQUENCE</scope>
</reference>
<dbReference type="InterPro" id="IPR012984">
    <property type="entry name" value="PROCT"/>
</dbReference>
<accession>A0A816Y570</accession>
<comment type="caution">
    <text evidence="4">The sequence shown here is derived from an EMBL/GenBank/DDBJ whole genome shotgun (WGS) entry which is preliminary data.</text>
</comment>
<dbReference type="Pfam" id="PF00211">
    <property type="entry name" value="Guanylate_cyc"/>
    <property type="match status" value="1"/>
</dbReference>
<dbReference type="InterPro" id="IPR001054">
    <property type="entry name" value="A/G_cyclase"/>
</dbReference>
<name>A0A816Y570_9BILA</name>
<dbReference type="Pfam" id="PF08084">
    <property type="entry name" value="PROCT"/>
    <property type="match status" value="1"/>
</dbReference>
<dbReference type="GO" id="GO:0005682">
    <property type="term" value="C:U5 snRNP"/>
    <property type="evidence" value="ECO:0007669"/>
    <property type="project" value="TreeGrafter"/>
</dbReference>
<evidence type="ECO:0000313" key="5">
    <source>
        <dbReference type="Proteomes" id="UP000663856"/>
    </source>
</evidence>